<feature type="compositionally biased region" description="Basic residues" evidence="9">
    <location>
        <begin position="1856"/>
        <end position="1867"/>
    </location>
</feature>
<dbReference type="EMBL" id="GL833124">
    <property type="protein sequence ID" value="EGB10488.1"/>
    <property type="molecule type" value="Genomic_DNA"/>
</dbReference>
<dbReference type="GO" id="GO:0016020">
    <property type="term" value="C:membrane"/>
    <property type="evidence" value="ECO:0007669"/>
    <property type="project" value="UniProtKB-SubCell"/>
</dbReference>
<dbReference type="InterPro" id="IPR016024">
    <property type="entry name" value="ARM-type_fold"/>
</dbReference>
<evidence type="ECO:0000313" key="12">
    <source>
        <dbReference type="EMBL" id="EGB10488.1"/>
    </source>
</evidence>
<evidence type="ECO:0000256" key="6">
    <source>
        <dbReference type="ARBA" id="ARBA00023157"/>
    </source>
</evidence>
<dbReference type="InterPro" id="IPR013122">
    <property type="entry name" value="PKD1_2_channel"/>
</dbReference>
<feature type="transmembrane region" description="Helical" evidence="10">
    <location>
        <begin position="166"/>
        <end position="188"/>
    </location>
</feature>
<dbReference type="eggNOG" id="KOG3599">
    <property type="taxonomic scope" value="Eukaryota"/>
</dbReference>
<feature type="repeat" description="ARM" evidence="8">
    <location>
        <begin position="2011"/>
        <end position="2057"/>
    </location>
</feature>
<evidence type="ECO:0000256" key="2">
    <source>
        <dbReference type="ARBA" id="ARBA00022692"/>
    </source>
</evidence>
<gene>
    <name evidence="12" type="ORF">AURANDRAFT_62551</name>
</gene>
<dbReference type="InterPro" id="IPR011989">
    <property type="entry name" value="ARM-like"/>
</dbReference>
<dbReference type="RefSeq" id="XP_009035280.1">
    <property type="nucleotide sequence ID" value="XM_009037032.1"/>
</dbReference>
<keyword evidence="13" id="KW-1185">Reference proteome</keyword>
<feature type="region of interest" description="Disordered" evidence="9">
    <location>
        <begin position="31"/>
        <end position="55"/>
    </location>
</feature>
<comment type="subcellular location">
    <subcellularLocation>
        <location evidence="1">Membrane</location>
        <topology evidence="1">Multi-pass membrane protein</topology>
    </subcellularLocation>
</comment>
<evidence type="ECO:0000256" key="1">
    <source>
        <dbReference type="ARBA" id="ARBA00004141"/>
    </source>
</evidence>
<dbReference type="PANTHER" id="PTHR23315">
    <property type="entry name" value="U BOX DOMAIN-CONTAINING"/>
    <property type="match status" value="1"/>
</dbReference>
<feature type="domain" description="LNR" evidence="11">
    <location>
        <begin position="910"/>
        <end position="944"/>
    </location>
</feature>
<keyword evidence="6" id="KW-1015">Disulfide bond</keyword>
<dbReference type="InParanoid" id="F0Y3Z1"/>
<dbReference type="SUPFAM" id="SSF48371">
    <property type="entry name" value="ARM repeat"/>
    <property type="match status" value="1"/>
</dbReference>
<dbReference type="KEGG" id="aaf:AURANDRAFT_62551"/>
<feature type="region of interest" description="Disordered" evidence="9">
    <location>
        <begin position="2168"/>
        <end position="2219"/>
    </location>
</feature>
<evidence type="ECO:0000256" key="9">
    <source>
        <dbReference type="SAM" id="MobiDB-lite"/>
    </source>
</evidence>
<feature type="region of interest" description="Disordered" evidence="9">
    <location>
        <begin position="708"/>
        <end position="728"/>
    </location>
</feature>
<dbReference type="Gene3D" id="1.25.10.10">
    <property type="entry name" value="Leucine-rich Repeat Variant"/>
    <property type="match status" value="2"/>
</dbReference>
<evidence type="ECO:0000256" key="3">
    <source>
        <dbReference type="ARBA" id="ARBA00022737"/>
    </source>
</evidence>
<evidence type="ECO:0000256" key="7">
    <source>
        <dbReference type="ARBA" id="ARBA00023180"/>
    </source>
</evidence>
<protein>
    <recommendedName>
        <fullName evidence="11">LNR domain-containing protein</fullName>
    </recommendedName>
</protein>
<proteinExistence type="predicted"/>
<evidence type="ECO:0000256" key="8">
    <source>
        <dbReference type="PROSITE-ProRule" id="PRU00259"/>
    </source>
</evidence>
<sequence>MAPTPRGLPPLENAAKVLPLGVAAVPAVAAAASESKAGDDDGAAAASTAPADGAADDGAAAPAVVALAPLSTSNSPTGKASPKGAMGRLSLAVFGPKRPNRLRTSTFGKMSRVLVPKSAGNYASRLRALLKEDESQREAGDGDAEWLSISVLVDCLRRMKYDAGLFAGYGNLVVYLLYVFIFLVVIWLQRSIGGNGRGEVLSVMDRLYEDANATRVFPKSVYPIRERLSGFDGFYGFLKNNVVDLIFSEAACGDGLKRAVALVEAFAEHGLGGYTAAQWGAQDEYGAVVQAPVAGWNVCHESDARLGSFETVCVWDGDVTIGGLPYRTAELDPKHVDFGGSVSLELYAGNWELRFAFDGFDATHPETGATVAVAHPAVRGSLCRGDACETWAPCPNASQCDCSFVDNDYVCLGDAFWEAYDADAMKPGLAGLEDLDRELAAYGDSLALEAIADWWQVPRPFDEDDSYWGGRESPRAALDGDWDDACAYHTVVALDPYNAYTWGNDAIEIWTADAATAADADQATLAAAKRTLVATITCAADCEEHRVLLCANKAYVFTARDNGDSASTRSGGELAYEVYADGSVDPVFRGNAKWSYGVPAGGCPDGAYAYGDANGLLGWYNWGSFCIDPANSHCLLSAATRGTYCDPSLEGSSGLDFRPSGQAPDAATWSGALCPPTGGTCAGFRAAYDGGSTLYACDDSRRRRRALAAAAADHDGRRREAAAADGRAGTAAAPAIAAGAEPAGGPPAETKRRLASASAAMDCAFDSDLCAWTTPTESDLPWAWNSGKTGTQDTGPKDRADWTDAADGYAYATFGLGGCFGDFERAFAGDAVGAPDRGPLSARHCHNLNAEYMAEYAPLIDCVGCAGDLCNVRGGQDPAWYGNVFGAPAQALRSAGDVYVAANGYTVNAATVAAETCDAQLVGDGYCDVEQNTLACDYDGGDCCGEDPGCSAPWFRDPEDAWPYGVVINDEVHATVPSQLYDAVADKLFLEFAGDGLVGNLDEDEAPRALANHSDGAALLAGFDAARDALMPSLACPECASYAGAYRSVPFALNVTDANRVRGGSAQGSTRERDSQLQRLLSRPFSTRSAYDMFPGLAADDVRIRYFNKPNMAVVGPKLTQRRVKAADCPSAGPFASEESRAVLKDKCFGAKDTSPFGVDPSFEPSSPLYRATNEAIKFDLYDAGELHDSGVPKGFYYTMARPGRAGGEDYAVVFDINLNRTRAEEMLKTLIYGGYFDGHTVEVALEILLMNRESERLTWLAFRLERQEAGGFSLSREVSFIDPMPYDQADDYARLVFELLFVIMFVVNVVFEFDEMRGVYRSTGSLGDYLTVFNLVDWAAFTVRFAMIVVWCVIVARCESFESALRFDVFADDVAVGRITEASAALADAQRTYADVGRLKQLYVIYERLNVYSIIVMVFQLLKNLDFHPRMGLVSRTIRIAAFDLFFFFILMGLITGLYAILGTLIFGRESNNFATVSHSTVTMLSALAGLYSHPSDDDSASQLFYWSYMLVSFFVMLNALLAIIIDAYTAVVAEIGSAPPDPLIFAFWSRVDGNGTAAGDHAVPLDDVMPLLEAWVGPELARVEATGGDGLFARPRGSLRTEDELDNREEHKRTLHADRARGDAFRAMYAKLAATAPAAEVRPTELSLTWKPDPMSPAICIDFHLLCLVIAVYEAYHRRANPHADLPAIGDHEIRVVAINVLARYGATSDLDNDGLVEDHEQKALVKLLQLYPFLTRYGVCVGVDDAAHARNRRMFKLAINFLSGLTSTEALAAEAHAIIHDGEANPPPAETMDQVIDGLVDDPDGRRWHFKSDDEDPLDLSVRNVGAEGGAPKKVKKKTTSFMAGAHSAYKGAKKMMKKQPSMRRVRETDEAPGGRAELGQIAELIEHLAHDDLENRVKAAAELRVLALDGDNKVAIVAAHGIGPLVDLCRDGTNEENAAAAECAARALWNLSINNDNKVAIAESGAIGPLVTLLSKGGTIGAKEAAAGALRNLAVNVDNQVLIVEAGAVRPLVELCKEGDNEATAAAAEAAARALWNLAFNNEANQVAIACAGAVQPLVGLCKNGHSVVCKEAAAGALRNLTYNNNVNRNAMAAAGAVPILVDMCKQGENEMSQMHAAALLKNLTSSPQCIAAVAKELGLGDPNAASKTDVDAEVDGLLHVSRAAAPAAPTSPTSPGSGRFKMAAKLVSQLTPKSSPTRAGGRISKNKFSNSSAK</sequence>
<evidence type="ECO:0000256" key="5">
    <source>
        <dbReference type="ARBA" id="ARBA00023136"/>
    </source>
</evidence>
<dbReference type="InterPro" id="IPR000800">
    <property type="entry name" value="Notch_dom"/>
</dbReference>
<dbReference type="GeneID" id="20223947"/>
<name>F0Y3Z1_AURAN</name>
<accession>F0Y3Z1</accession>
<dbReference type="Pfam" id="PF08016">
    <property type="entry name" value="PKD_channel"/>
    <property type="match status" value="1"/>
</dbReference>
<keyword evidence="3" id="KW-0677">Repeat</keyword>
<dbReference type="OrthoDB" id="204476at2759"/>
<feature type="compositionally biased region" description="Low complexity" evidence="9">
    <location>
        <begin position="43"/>
        <end position="55"/>
    </location>
</feature>
<dbReference type="PANTHER" id="PTHR23315:SF7">
    <property type="entry name" value="U-BOX DOMAIN-CONTAINING PROTEIN 4"/>
    <property type="match status" value="1"/>
</dbReference>
<dbReference type="Pfam" id="PF00066">
    <property type="entry name" value="Notch"/>
    <property type="match status" value="1"/>
</dbReference>
<dbReference type="SMART" id="SM00004">
    <property type="entry name" value="NL"/>
    <property type="match status" value="1"/>
</dbReference>
<feature type="repeat" description="ARM" evidence="8">
    <location>
        <begin position="1969"/>
        <end position="2012"/>
    </location>
</feature>
<evidence type="ECO:0000256" key="10">
    <source>
        <dbReference type="SAM" id="Phobius"/>
    </source>
</evidence>
<feature type="transmembrane region" description="Helical" evidence="10">
    <location>
        <begin position="1475"/>
        <end position="1493"/>
    </location>
</feature>
<feature type="compositionally biased region" description="Low complexity" evidence="9">
    <location>
        <begin position="2168"/>
        <end position="2184"/>
    </location>
</feature>
<feature type="transmembrane region" description="Helical" evidence="10">
    <location>
        <begin position="1505"/>
        <end position="1527"/>
    </location>
</feature>
<feature type="compositionally biased region" description="Basic and acidic residues" evidence="9">
    <location>
        <begin position="712"/>
        <end position="722"/>
    </location>
</feature>
<dbReference type="Proteomes" id="UP000002729">
    <property type="component" value="Unassembled WGS sequence"/>
</dbReference>
<keyword evidence="5 10" id="KW-0472">Membrane</keyword>
<evidence type="ECO:0000313" key="13">
    <source>
        <dbReference type="Proteomes" id="UP000002729"/>
    </source>
</evidence>
<evidence type="ECO:0000259" key="11">
    <source>
        <dbReference type="SMART" id="SM00004"/>
    </source>
</evidence>
<feature type="repeat" description="ARM" evidence="8">
    <location>
        <begin position="2057"/>
        <end position="2100"/>
    </location>
</feature>
<dbReference type="InterPro" id="IPR000225">
    <property type="entry name" value="Armadillo"/>
</dbReference>
<feature type="compositionally biased region" description="Polar residues" evidence="9">
    <location>
        <begin position="2193"/>
        <end position="2202"/>
    </location>
</feature>
<keyword evidence="7" id="KW-0325">Glycoprotein</keyword>
<feature type="transmembrane region" description="Helical" evidence="10">
    <location>
        <begin position="1293"/>
        <end position="1312"/>
    </location>
</feature>
<feature type="region of interest" description="Disordered" evidence="9">
    <location>
        <begin position="1856"/>
        <end position="1877"/>
    </location>
</feature>
<dbReference type="PROSITE" id="PS50176">
    <property type="entry name" value="ARM_REPEAT"/>
    <property type="match status" value="4"/>
</dbReference>
<dbReference type="Gene3D" id="1.10.287.70">
    <property type="match status" value="1"/>
</dbReference>
<keyword evidence="4 10" id="KW-1133">Transmembrane helix</keyword>
<dbReference type="Gene3D" id="3.30.300.320">
    <property type="match status" value="1"/>
</dbReference>
<dbReference type="Pfam" id="PF00514">
    <property type="entry name" value="Arm"/>
    <property type="match status" value="1"/>
</dbReference>
<feature type="repeat" description="ARM" evidence="8">
    <location>
        <begin position="1924"/>
        <end position="1970"/>
    </location>
</feature>
<keyword evidence="2 10" id="KW-0812">Transmembrane</keyword>
<dbReference type="eggNOG" id="KOG0167">
    <property type="taxonomic scope" value="Eukaryota"/>
</dbReference>
<dbReference type="SMART" id="SM00185">
    <property type="entry name" value="ARM"/>
    <property type="match status" value="5"/>
</dbReference>
<organism evidence="13">
    <name type="scientific">Aureococcus anophagefferens</name>
    <name type="common">Harmful bloom alga</name>
    <dbReference type="NCBI Taxonomy" id="44056"/>
    <lineage>
        <taxon>Eukaryota</taxon>
        <taxon>Sar</taxon>
        <taxon>Stramenopiles</taxon>
        <taxon>Ochrophyta</taxon>
        <taxon>Pelagophyceae</taxon>
        <taxon>Pelagomonadales</taxon>
        <taxon>Pelagomonadaceae</taxon>
        <taxon>Aureococcus</taxon>
    </lineage>
</organism>
<evidence type="ECO:0000256" key="4">
    <source>
        <dbReference type="ARBA" id="ARBA00022989"/>
    </source>
</evidence>
<reference evidence="12 13" key="1">
    <citation type="journal article" date="2011" name="Proc. Natl. Acad. Sci. U.S.A.">
        <title>Niche of harmful alga Aureococcus anophagefferens revealed through ecogenomics.</title>
        <authorList>
            <person name="Gobler C.J."/>
            <person name="Berry D.L."/>
            <person name="Dyhrman S.T."/>
            <person name="Wilhelm S.W."/>
            <person name="Salamov A."/>
            <person name="Lobanov A.V."/>
            <person name="Zhang Y."/>
            <person name="Collier J.L."/>
            <person name="Wurch L.L."/>
            <person name="Kustka A.B."/>
            <person name="Dill B.D."/>
            <person name="Shah M."/>
            <person name="VerBerkmoes N.C."/>
            <person name="Kuo A."/>
            <person name="Terry A."/>
            <person name="Pangilinan J."/>
            <person name="Lindquist E.A."/>
            <person name="Lucas S."/>
            <person name="Paulsen I.T."/>
            <person name="Hattenrath-Lehmann T.K."/>
            <person name="Talmage S.C."/>
            <person name="Walker E.A."/>
            <person name="Koch F."/>
            <person name="Burson A.M."/>
            <person name="Marcoval M.A."/>
            <person name="Tang Y.Z."/>
            <person name="Lecleir G.R."/>
            <person name="Coyne K.J."/>
            <person name="Berg G.M."/>
            <person name="Bertrand E.M."/>
            <person name="Saito M.A."/>
            <person name="Gladyshev V.N."/>
            <person name="Grigoriev I.V."/>
        </authorList>
    </citation>
    <scope>NUCLEOTIDE SEQUENCE [LARGE SCALE GENOMIC DNA]</scope>
    <source>
        <strain evidence="13">CCMP 1984</strain>
    </source>
</reference>
<feature type="transmembrane region" description="Helical" evidence="10">
    <location>
        <begin position="1444"/>
        <end position="1469"/>
    </location>
</feature>